<evidence type="ECO:0000256" key="2">
    <source>
        <dbReference type="ARBA" id="ARBA00023054"/>
    </source>
</evidence>
<comment type="similarity">
    <text evidence="1">Belongs to the SH3BP5 family.</text>
</comment>
<dbReference type="GO" id="GO:0004860">
    <property type="term" value="F:protein kinase inhibitor activity"/>
    <property type="evidence" value="ECO:0007669"/>
    <property type="project" value="TreeGrafter"/>
</dbReference>
<sequence>MNELDGDDGELDPRIQIELEKLNTTTDEINKLEIEYDEANTTFRMLLNESTRRLKLLSKRLGSCIDKSRLYYELLDRYKEAQAECQRAAALYKKAHGVHAAAKETVALAEQRFLENRDEWQFDNAWQEMLNHATMKVMEAENEKAESGREHQRRAKICADIEEKLKHEEEKAGRAISKARAYFDEKQLCQEQLNTQKERIESLKRDIIAAKQHYSQTLKNLEQISNEIHEKRRDVLLRGPREPGVGAELNVAFHEGPHKEPAESAHQELPDIANELDKCYIRRTTGASSVNASSATSDRDGNETDDDLDSLEVDSRTAEGKSEDVYVSEYQMGPLSPAKIPVEVRPKEAGS</sequence>
<feature type="compositionally biased region" description="Polar residues" evidence="4">
    <location>
        <begin position="286"/>
        <end position="296"/>
    </location>
</feature>
<reference evidence="5" key="1">
    <citation type="submission" date="2022-03" db="EMBL/GenBank/DDBJ databases">
        <authorList>
            <person name="Sayadi A."/>
        </authorList>
    </citation>
    <scope>NUCLEOTIDE SEQUENCE</scope>
</reference>
<keyword evidence="2 3" id="KW-0175">Coiled coil</keyword>
<feature type="coiled-coil region" evidence="3">
    <location>
        <begin position="15"/>
        <end position="49"/>
    </location>
</feature>
<evidence type="ECO:0000256" key="1">
    <source>
        <dbReference type="ARBA" id="ARBA00007796"/>
    </source>
</evidence>
<dbReference type="OrthoDB" id="446789at2759"/>
<keyword evidence="6" id="KW-1185">Reference proteome</keyword>
<dbReference type="PANTHER" id="PTHR19423:SF1">
    <property type="entry name" value="SH3 DOMAIN-BINDING PROTEIN 5"/>
    <property type="match status" value="1"/>
</dbReference>
<feature type="compositionally biased region" description="Acidic residues" evidence="4">
    <location>
        <begin position="303"/>
        <end position="312"/>
    </location>
</feature>
<dbReference type="InterPro" id="IPR007940">
    <property type="entry name" value="SH3BP5"/>
</dbReference>
<feature type="compositionally biased region" description="Basic and acidic residues" evidence="4">
    <location>
        <begin position="313"/>
        <end position="324"/>
    </location>
</feature>
<feature type="region of interest" description="Disordered" evidence="4">
    <location>
        <begin position="286"/>
        <end position="351"/>
    </location>
</feature>
<dbReference type="Proteomes" id="UP001152888">
    <property type="component" value="Unassembled WGS sequence"/>
</dbReference>
<feature type="compositionally biased region" description="Basic and acidic residues" evidence="4">
    <location>
        <begin position="342"/>
        <end position="351"/>
    </location>
</feature>
<protein>
    <recommendedName>
        <fullName evidence="7">SH3 domain-binding protein 5-like protein</fullName>
    </recommendedName>
</protein>
<evidence type="ECO:0008006" key="7">
    <source>
        <dbReference type="Google" id="ProtNLM"/>
    </source>
</evidence>
<feature type="coiled-coil region" evidence="3">
    <location>
        <begin position="130"/>
        <end position="234"/>
    </location>
</feature>
<comment type="caution">
    <text evidence="5">The sequence shown here is derived from an EMBL/GenBank/DDBJ whole genome shotgun (WGS) entry which is preliminary data.</text>
</comment>
<proteinExistence type="inferred from homology"/>
<evidence type="ECO:0000313" key="5">
    <source>
        <dbReference type="EMBL" id="CAH1959483.1"/>
    </source>
</evidence>
<dbReference type="GO" id="GO:0035556">
    <property type="term" value="P:intracellular signal transduction"/>
    <property type="evidence" value="ECO:0007669"/>
    <property type="project" value="InterPro"/>
</dbReference>
<evidence type="ECO:0000256" key="4">
    <source>
        <dbReference type="SAM" id="MobiDB-lite"/>
    </source>
</evidence>
<dbReference type="PANTHER" id="PTHR19423">
    <property type="entry name" value="SH3 DOMAIN-BINDING PROTEIN 5"/>
    <property type="match status" value="1"/>
</dbReference>
<gene>
    <name evidence="5" type="ORF">ACAOBT_LOCUS3201</name>
</gene>
<name>A0A9P0JUQ6_ACAOB</name>
<dbReference type="Pfam" id="PF05276">
    <property type="entry name" value="SH3BP5"/>
    <property type="match status" value="1"/>
</dbReference>
<dbReference type="EMBL" id="CAKOFQ010006682">
    <property type="protein sequence ID" value="CAH1959483.1"/>
    <property type="molecule type" value="Genomic_DNA"/>
</dbReference>
<organism evidence="5 6">
    <name type="scientific">Acanthoscelides obtectus</name>
    <name type="common">Bean weevil</name>
    <name type="synonym">Bruchus obtectus</name>
    <dbReference type="NCBI Taxonomy" id="200917"/>
    <lineage>
        <taxon>Eukaryota</taxon>
        <taxon>Metazoa</taxon>
        <taxon>Ecdysozoa</taxon>
        <taxon>Arthropoda</taxon>
        <taxon>Hexapoda</taxon>
        <taxon>Insecta</taxon>
        <taxon>Pterygota</taxon>
        <taxon>Neoptera</taxon>
        <taxon>Endopterygota</taxon>
        <taxon>Coleoptera</taxon>
        <taxon>Polyphaga</taxon>
        <taxon>Cucujiformia</taxon>
        <taxon>Chrysomeloidea</taxon>
        <taxon>Chrysomelidae</taxon>
        <taxon>Bruchinae</taxon>
        <taxon>Bruchini</taxon>
        <taxon>Acanthoscelides</taxon>
    </lineage>
</organism>
<evidence type="ECO:0000313" key="6">
    <source>
        <dbReference type="Proteomes" id="UP001152888"/>
    </source>
</evidence>
<dbReference type="GO" id="GO:0005737">
    <property type="term" value="C:cytoplasm"/>
    <property type="evidence" value="ECO:0007669"/>
    <property type="project" value="TreeGrafter"/>
</dbReference>
<accession>A0A9P0JUQ6</accession>
<evidence type="ECO:0000256" key="3">
    <source>
        <dbReference type="SAM" id="Coils"/>
    </source>
</evidence>
<dbReference type="AlphaFoldDB" id="A0A9P0JUQ6"/>